<comment type="caution">
    <text evidence="2">The sequence shown here is derived from an EMBL/GenBank/DDBJ whole genome shotgun (WGS) entry which is preliminary data.</text>
</comment>
<gene>
    <name evidence="2" type="ORF">U0R11_13325</name>
</gene>
<feature type="transmembrane region" description="Helical" evidence="1">
    <location>
        <begin position="92"/>
        <end position="111"/>
    </location>
</feature>
<dbReference type="EMBL" id="JBEWZH010000011">
    <property type="protein sequence ID" value="MFL0163373.1"/>
    <property type="molecule type" value="Genomic_DNA"/>
</dbReference>
<keyword evidence="3" id="KW-1185">Reference proteome</keyword>
<reference evidence="2 3" key="1">
    <citation type="submission" date="2024-07" db="EMBL/GenBank/DDBJ databases">
        <authorList>
            <person name="Pitt A."/>
            <person name="Hahn M.W."/>
        </authorList>
    </citation>
    <scope>NUCLEOTIDE SEQUENCE [LARGE SCALE GENOMIC DNA]</scope>
    <source>
        <strain evidence="2 3">1-SAACH-A3</strain>
    </source>
</reference>
<sequence>MWNKLEQYITDIRFNRWYRYFAIFCRITLAVAFAISGWVKISGERFAAGLSSNHPLGHYFDALLDTGFYYTFIGIGQVIVAILLLIPRTALLGAIASFPILINIFVLTYSLRFEGTRIVTFMLLANLFLLVWDFQRLKPILAFQQRNNELQTNPNYSSTHSFPYVFFTCVLLTLATVIGVNQIMYDIRPGNSPEECRNGCRDSATPKASKQFCDCIYNQGHNLRTCLEEFEKAKAIELGADSKSLPRPSSEK</sequence>
<proteinExistence type="predicted"/>
<name>A0ABW8RX81_9BACT</name>
<feature type="transmembrane region" description="Helical" evidence="1">
    <location>
        <begin position="62"/>
        <end position="86"/>
    </location>
</feature>
<feature type="transmembrane region" description="Helical" evidence="1">
    <location>
        <begin position="20"/>
        <end position="41"/>
    </location>
</feature>
<protein>
    <submittedName>
        <fullName evidence="2">DoxX family protein</fullName>
    </submittedName>
</protein>
<evidence type="ECO:0000313" key="3">
    <source>
        <dbReference type="Proteomes" id="UP001623558"/>
    </source>
</evidence>
<dbReference type="RefSeq" id="WP_406752288.1">
    <property type="nucleotide sequence ID" value="NZ_JBEWZH010000011.1"/>
</dbReference>
<organism evidence="2 3">
    <name type="scientific">Aquirufa salirivi</name>
    <dbReference type="NCBI Taxonomy" id="3104729"/>
    <lineage>
        <taxon>Bacteria</taxon>
        <taxon>Pseudomonadati</taxon>
        <taxon>Bacteroidota</taxon>
        <taxon>Cytophagia</taxon>
        <taxon>Cytophagales</taxon>
        <taxon>Flectobacillaceae</taxon>
        <taxon>Aquirufa</taxon>
    </lineage>
</organism>
<evidence type="ECO:0000313" key="2">
    <source>
        <dbReference type="EMBL" id="MFL0163373.1"/>
    </source>
</evidence>
<dbReference type="Proteomes" id="UP001623558">
    <property type="component" value="Unassembled WGS sequence"/>
</dbReference>
<evidence type="ECO:0000256" key="1">
    <source>
        <dbReference type="SAM" id="Phobius"/>
    </source>
</evidence>
<keyword evidence="1" id="KW-0812">Transmembrane</keyword>
<accession>A0ABW8RX81</accession>
<keyword evidence="1" id="KW-0472">Membrane</keyword>
<keyword evidence="1" id="KW-1133">Transmembrane helix</keyword>
<feature type="transmembrane region" description="Helical" evidence="1">
    <location>
        <begin position="162"/>
        <end position="180"/>
    </location>
</feature>